<reference evidence="1 2" key="1">
    <citation type="submission" date="2016-10" db="EMBL/GenBank/DDBJ databases">
        <authorList>
            <person name="de Groot N.N."/>
        </authorList>
    </citation>
    <scope>NUCLEOTIDE SEQUENCE [LARGE SCALE GENOMIC DNA]</scope>
    <source>
        <strain evidence="1 2">DSM 25186</strain>
    </source>
</reference>
<dbReference type="Proteomes" id="UP000198510">
    <property type="component" value="Unassembled WGS sequence"/>
</dbReference>
<evidence type="ECO:0000313" key="1">
    <source>
        <dbReference type="EMBL" id="SDM11290.1"/>
    </source>
</evidence>
<protein>
    <submittedName>
        <fullName evidence="1">Uncharacterized protein</fullName>
    </submittedName>
</protein>
<proteinExistence type="predicted"/>
<dbReference type="RefSeq" id="WP_143017421.1">
    <property type="nucleotide sequence ID" value="NZ_FNFO01000010.1"/>
</dbReference>
<dbReference type="OrthoDB" id="675448at2"/>
<dbReference type="AlphaFoldDB" id="A0A1G9QK57"/>
<accession>A0A1G9QK57</accession>
<keyword evidence="2" id="KW-1185">Reference proteome</keyword>
<gene>
    <name evidence="1" type="ORF">SAMN05421823_110199</name>
</gene>
<evidence type="ECO:0000313" key="2">
    <source>
        <dbReference type="Proteomes" id="UP000198510"/>
    </source>
</evidence>
<dbReference type="EMBL" id="FNFO01000010">
    <property type="protein sequence ID" value="SDM11290.1"/>
    <property type="molecule type" value="Genomic_DNA"/>
</dbReference>
<name>A0A1G9QK57_9BACT</name>
<organism evidence="1 2">
    <name type="scientific">Catalinimonas alkaloidigena</name>
    <dbReference type="NCBI Taxonomy" id="1075417"/>
    <lineage>
        <taxon>Bacteria</taxon>
        <taxon>Pseudomonadati</taxon>
        <taxon>Bacteroidota</taxon>
        <taxon>Cytophagia</taxon>
        <taxon>Cytophagales</taxon>
        <taxon>Catalimonadaceae</taxon>
        <taxon>Catalinimonas</taxon>
    </lineage>
</organism>
<sequence>MEDTRLDIMEHVLRKMQDVQHSQQALVEKIASIQVELFDHPDKDLETFLERILSTTSQGADLMNEAVEKFEMKVNAEEQGGNRAE</sequence>